<dbReference type="Proteomes" id="UP000053989">
    <property type="component" value="Unassembled WGS sequence"/>
</dbReference>
<sequence length="76" mass="8568">MFRNAENPDTSLRAPQDSSTPEEITDLGIKVKSKSHNSSHGIIIRISYYIATTSDPYQSVRFFGRCQPPSHFMPPL</sequence>
<protein>
    <submittedName>
        <fullName evidence="2">Uncharacterized protein</fullName>
    </submittedName>
</protein>
<keyword evidence="3" id="KW-1185">Reference proteome</keyword>
<name>A0A0C3ERH3_9AGAM</name>
<dbReference type="AlphaFoldDB" id="A0A0C3ERH3"/>
<gene>
    <name evidence="2" type="ORF">SCLCIDRAFT_149026</name>
</gene>
<reference evidence="3" key="2">
    <citation type="submission" date="2015-01" db="EMBL/GenBank/DDBJ databases">
        <title>Evolutionary Origins and Diversification of the Mycorrhizal Mutualists.</title>
        <authorList>
            <consortium name="DOE Joint Genome Institute"/>
            <consortium name="Mycorrhizal Genomics Consortium"/>
            <person name="Kohler A."/>
            <person name="Kuo A."/>
            <person name="Nagy L.G."/>
            <person name="Floudas D."/>
            <person name="Copeland A."/>
            <person name="Barry K.W."/>
            <person name="Cichocki N."/>
            <person name="Veneault-Fourrey C."/>
            <person name="LaButti K."/>
            <person name="Lindquist E.A."/>
            <person name="Lipzen A."/>
            <person name="Lundell T."/>
            <person name="Morin E."/>
            <person name="Murat C."/>
            <person name="Riley R."/>
            <person name="Ohm R."/>
            <person name="Sun H."/>
            <person name="Tunlid A."/>
            <person name="Henrissat B."/>
            <person name="Grigoriev I.V."/>
            <person name="Hibbett D.S."/>
            <person name="Martin F."/>
        </authorList>
    </citation>
    <scope>NUCLEOTIDE SEQUENCE [LARGE SCALE GENOMIC DNA]</scope>
    <source>
        <strain evidence="3">Foug A</strain>
    </source>
</reference>
<evidence type="ECO:0000313" key="3">
    <source>
        <dbReference type="Proteomes" id="UP000053989"/>
    </source>
</evidence>
<dbReference type="HOGENOM" id="CLU_2655864_0_0_1"/>
<proteinExistence type="predicted"/>
<evidence type="ECO:0000313" key="2">
    <source>
        <dbReference type="EMBL" id="KIM70431.1"/>
    </source>
</evidence>
<accession>A0A0C3ERH3</accession>
<feature type="region of interest" description="Disordered" evidence="1">
    <location>
        <begin position="1"/>
        <end position="23"/>
    </location>
</feature>
<dbReference type="EMBL" id="KN822004">
    <property type="protein sequence ID" value="KIM70431.1"/>
    <property type="molecule type" value="Genomic_DNA"/>
</dbReference>
<organism evidence="2 3">
    <name type="scientific">Scleroderma citrinum Foug A</name>
    <dbReference type="NCBI Taxonomy" id="1036808"/>
    <lineage>
        <taxon>Eukaryota</taxon>
        <taxon>Fungi</taxon>
        <taxon>Dikarya</taxon>
        <taxon>Basidiomycota</taxon>
        <taxon>Agaricomycotina</taxon>
        <taxon>Agaricomycetes</taxon>
        <taxon>Agaricomycetidae</taxon>
        <taxon>Boletales</taxon>
        <taxon>Sclerodermatineae</taxon>
        <taxon>Sclerodermataceae</taxon>
        <taxon>Scleroderma</taxon>
    </lineage>
</organism>
<dbReference type="InParanoid" id="A0A0C3ERH3"/>
<reference evidence="2 3" key="1">
    <citation type="submission" date="2014-04" db="EMBL/GenBank/DDBJ databases">
        <authorList>
            <consortium name="DOE Joint Genome Institute"/>
            <person name="Kuo A."/>
            <person name="Kohler A."/>
            <person name="Nagy L.G."/>
            <person name="Floudas D."/>
            <person name="Copeland A."/>
            <person name="Barry K.W."/>
            <person name="Cichocki N."/>
            <person name="Veneault-Fourrey C."/>
            <person name="LaButti K."/>
            <person name="Lindquist E.A."/>
            <person name="Lipzen A."/>
            <person name="Lundell T."/>
            <person name="Morin E."/>
            <person name="Murat C."/>
            <person name="Sun H."/>
            <person name="Tunlid A."/>
            <person name="Henrissat B."/>
            <person name="Grigoriev I.V."/>
            <person name="Hibbett D.S."/>
            <person name="Martin F."/>
            <person name="Nordberg H.P."/>
            <person name="Cantor M.N."/>
            <person name="Hua S.X."/>
        </authorList>
    </citation>
    <scope>NUCLEOTIDE SEQUENCE [LARGE SCALE GENOMIC DNA]</scope>
    <source>
        <strain evidence="2 3">Foug A</strain>
    </source>
</reference>
<evidence type="ECO:0000256" key="1">
    <source>
        <dbReference type="SAM" id="MobiDB-lite"/>
    </source>
</evidence>